<dbReference type="GO" id="GO:0010181">
    <property type="term" value="F:FMN binding"/>
    <property type="evidence" value="ECO:0007669"/>
    <property type="project" value="InterPro"/>
</dbReference>
<keyword evidence="6" id="KW-0472">Membrane</keyword>
<feature type="transmembrane region" description="Helical" evidence="6">
    <location>
        <begin position="410"/>
        <end position="429"/>
    </location>
</feature>
<evidence type="ECO:0000256" key="3">
    <source>
        <dbReference type="ARBA" id="ARBA00022630"/>
    </source>
</evidence>
<keyword evidence="6" id="KW-0812">Transmembrane</keyword>
<evidence type="ECO:0000256" key="4">
    <source>
        <dbReference type="ARBA" id="ARBA00022643"/>
    </source>
</evidence>
<feature type="transmembrane region" description="Helical" evidence="6">
    <location>
        <begin position="381"/>
        <end position="404"/>
    </location>
</feature>
<keyword evidence="1" id="KW-0813">Transport</keyword>
<dbReference type="AlphaFoldDB" id="A0A9X1SG71"/>
<sequence length="569" mass="62430">MTEPQTRRPAWRPFVHAGRVLILVAIALIIHLAATLHAPVDDGPSPTVDVAIVQKLFPTAAKIDDSGVLLDEMGQSVGRVVQTSPAGDKAIGFSGPTNVLIGFSPEEKIVGLEILSSRDTREHVREIERHATFLHSLDGLTRDEVLSKTDFDAVSGATLTSLAMIEAIQRRLGGVQKSLKFPDLPELKVVRKLFPDAETLEVDVAYPALLHVKDAAGTSLGKLLRTSPAADNLVGYQGPTDMLVGLDADEKVIGLALSRSYDNEPYVDYVRTDDYFLGLLNGQSIAELSAIDNETLQIEGVSGATMTSQAAATGIYEAVDELVRARQEEEFIEAKVPWIYRLPLPQLRERDYKTIAVVIVGVLLAFSPWRGNPWARIPFQILVFVYLGFANGDFVSQALLVGWAQNGVPWKSAFGLVLLVGAALALPIFTRTNVYCSHLCPHGVVQQWTKRRIKWQWKPSKQLLPWLKAIPSVLLAWVVLVAAARWSFSLVDIEPFDAYVWHIAGWGTIAVAVVGLIASLFTPMAYCRFGCPTGALLDYVRYNGKSEFWTRRDWVAVGLLALGAVALLF</sequence>
<gene>
    <name evidence="8" type="ORF">LOC68_11805</name>
</gene>
<dbReference type="InterPro" id="IPR007329">
    <property type="entry name" value="FMN-bd"/>
</dbReference>
<name>A0A9X1SG71_9BACT</name>
<feature type="domain" description="FMN-binding" evidence="7">
    <location>
        <begin position="235"/>
        <end position="322"/>
    </location>
</feature>
<dbReference type="SMART" id="SM00900">
    <property type="entry name" value="FMN_bind"/>
    <property type="match status" value="2"/>
</dbReference>
<dbReference type="GO" id="GO:0005886">
    <property type="term" value="C:plasma membrane"/>
    <property type="evidence" value="ECO:0007669"/>
    <property type="project" value="InterPro"/>
</dbReference>
<feature type="transmembrane region" description="Helical" evidence="6">
    <location>
        <begin position="20"/>
        <end position="40"/>
    </location>
</feature>
<keyword evidence="3" id="KW-0285">Flavoprotein</keyword>
<evidence type="ECO:0000256" key="2">
    <source>
        <dbReference type="ARBA" id="ARBA00022553"/>
    </source>
</evidence>
<dbReference type="GO" id="GO:0009055">
    <property type="term" value="F:electron transfer activity"/>
    <property type="evidence" value="ECO:0007669"/>
    <property type="project" value="InterPro"/>
</dbReference>
<dbReference type="Pfam" id="PF12801">
    <property type="entry name" value="Fer4_5"/>
    <property type="match status" value="2"/>
</dbReference>
<dbReference type="RefSeq" id="WP_230218716.1">
    <property type="nucleotide sequence ID" value="NZ_JAJKFT010000010.1"/>
</dbReference>
<dbReference type="EMBL" id="JAJKFT010000010">
    <property type="protein sequence ID" value="MCC9629083.1"/>
    <property type="molecule type" value="Genomic_DNA"/>
</dbReference>
<organism evidence="8 9">
    <name type="scientific">Blastopirellula sediminis</name>
    <dbReference type="NCBI Taxonomy" id="2894196"/>
    <lineage>
        <taxon>Bacteria</taxon>
        <taxon>Pseudomonadati</taxon>
        <taxon>Planctomycetota</taxon>
        <taxon>Planctomycetia</taxon>
        <taxon>Pirellulales</taxon>
        <taxon>Pirellulaceae</taxon>
        <taxon>Blastopirellula</taxon>
    </lineage>
</organism>
<dbReference type="PANTHER" id="PTHR36118:SF1">
    <property type="entry name" value="ION-TRANSLOCATING OXIDOREDUCTASE COMPLEX SUBUNIT G"/>
    <property type="match status" value="1"/>
</dbReference>
<evidence type="ECO:0000313" key="9">
    <source>
        <dbReference type="Proteomes" id="UP001139103"/>
    </source>
</evidence>
<evidence type="ECO:0000256" key="5">
    <source>
        <dbReference type="ARBA" id="ARBA00022982"/>
    </source>
</evidence>
<keyword evidence="6" id="KW-1133">Transmembrane helix</keyword>
<accession>A0A9X1SG71</accession>
<reference evidence="8" key="1">
    <citation type="submission" date="2021-11" db="EMBL/GenBank/DDBJ databases">
        <title>Genome sequence.</title>
        <authorList>
            <person name="Sun Q."/>
        </authorList>
    </citation>
    <scope>NUCLEOTIDE SEQUENCE</scope>
    <source>
        <strain evidence="8">JC732</strain>
    </source>
</reference>
<evidence type="ECO:0000256" key="6">
    <source>
        <dbReference type="SAM" id="Phobius"/>
    </source>
</evidence>
<evidence type="ECO:0000259" key="7">
    <source>
        <dbReference type="SMART" id="SM00900"/>
    </source>
</evidence>
<dbReference type="Pfam" id="PF04205">
    <property type="entry name" value="FMN_bind"/>
    <property type="match status" value="2"/>
</dbReference>
<evidence type="ECO:0000256" key="1">
    <source>
        <dbReference type="ARBA" id="ARBA00022448"/>
    </source>
</evidence>
<evidence type="ECO:0000313" key="8">
    <source>
        <dbReference type="EMBL" id="MCC9629083.1"/>
    </source>
</evidence>
<keyword evidence="5" id="KW-0249">Electron transport</keyword>
<protein>
    <submittedName>
        <fullName evidence="8">FMN-binding protein</fullName>
    </submittedName>
</protein>
<dbReference type="PANTHER" id="PTHR36118">
    <property type="entry name" value="ION-TRANSLOCATING OXIDOREDUCTASE COMPLEX SUBUNIT G"/>
    <property type="match status" value="1"/>
</dbReference>
<keyword evidence="9" id="KW-1185">Reference proteome</keyword>
<dbReference type="GO" id="GO:0022900">
    <property type="term" value="P:electron transport chain"/>
    <property type="evidence" value="ECO:0007669"/>
    <property type="project" value="InterPro"/>
</dbReference>
<feature type="domain" description="FMN-binding" evidence="7">
    <location>
        <begin position="92"/>
        <end position="175"/>
    </location>
</feature>
<dbReference type="InterPro" id="IPR010209">
    <property type="entry name" value="Ion_transpt_RnfG/RsxG"/>
</dbReference>
<comment type="caution">
    <text evidence="8">The sequence shown here is derived from an EMBL/GenBank/DDBJ whole genome shotgun (WGS) entry which is preliminary data.</text>
</comment>
<feature type="transmembrane region" description="Helical" evidence="6">
    <location>
        <begin position="352"/>
        <end position="369"/>
    </location>
</feature>
<feature type="transmembrane region" description="Helical" evidence="6">
    <location>
        <begin position="463"/>
        <end position="486"/>
    </location>
</feature>
<proteinExistence type="predicted"/>
<keyword evidence="2" id="KW-0597">Phosphoprotein</keyword>
<feature type="transmembrane region" description="Helical" evidence="6">
    <location>
        <begin position="498"/>
        <end position="521"/>
    </location>
</feature>
<keyword evidence="4" id="KW-0288">FMN</keyword>
<dbReference type="InterPro" id="IPR017896">
    <property type="entry name" value="4Fe4S_Fe-S-bd"/>
</dbReference>
<dbReference type="Proteomes" id="UP001139103">
    <property type="component" value="Unassembled WGS sequence"/>
</dbReference>